<accession>A0ABM6JSK0</accession>
<dbReference type="InterPro" id="IPR001645">
    <property type="entry name" value="Folylpolyglutamate_synth"/>
</dbReference>
<sequence>MIPKFDEYKKQFDIKSDDLIKPGLDAIEEALASVLNPERDLRIIHVAGTNGKGSTIAVMEAVLQAHGFETGVFSSPAIVDVHDQIRINGKPIRHEELEYVFEEMEAAGLSGMLTDFELLTVAAFLAFRNAGPDYVLLETGMGGRFDSTNVVTPLVSIITSIALDHIGFLGDTVAKIAEHKAGIIKPYTPVVIGELPEEAKEVVLAEAKMKKSLVRAYGENFTMEQGETEKFRGMSTFEIPVRHMKGPHQAINHAVALEALSLAGVPLKQDKVTEAITNVALPFRFHKIAENVYIDGAHNPAAAHMLVRTIEEQFPGENVDWVVGMLNTKDYAETLKILAPLANSFAFVDFPHEQAAKAEDLQVVCPIEASRVISYKEVNLKCSQKHIKVVVGSLYLLSSLMRQ</sequence>
<dbReference type="InterPro" id="IPR018109">
    <property type="entry name" value="Folylpolyglutamate_synth_CS"/>
</dbReference>
<dbReference type="Gene3D" id="3.90.190.20">
    <property type="entry name" value="Mur ligase, C-terminal domain"/>
    <property type="match status" value="1"/>
</dbReference>
<dbReference type="InterPro" id="IPR004101">
    <property type="entry name" value="Mur_ligase_C"/>
</dbReference>
<evidence type="ECO:0000256" key="2">
    <source>
        <dbReference type="ARBA" id="ARBA00013025"/>
    </source>
</evidence>
<name>A0ABM6JSK0_SPOUR</name>
<dbReference type="SUPFAM" id="SSF53623">
    <property type="entry name" value="MurD-like peptide ligases, catalytic domain"/>
    <property type="match status" value="1"/>
</dbReference>
<evidence type="ECO:0000256" key="5">
    <source>
        <dbReference type="ARBA" id="ARBA00022741"/>
    </source>
</evidence>
<dbReference type="Pfam" id="PF08245">
    <property type="entry name" value="Mur_ligase_M"/>
    <property type="match status" value="1"/>
</dbReference>
<gene>
    <name evidence="12" type="ORF">SporoS204_02270</name>
</gene>
<dbReference type="PIRSF" id="PIRSF001563">
    <property type="entry name" value="Folylpolyglu_synth"/>
    <property type="match status" value="1"/>
</dbReference>
<feature type="domain" description="Mur ligase C-terminal" evidence="10">
    <location>
        <begin position="284"/>
        <end position="362"/>
    </location>
</feature>
<dbReference type="SUPFAM" id="SSF53244">
    <property type="entry name" value="MurD-like peptide ligases, peptide-binding domain"/>
    <property type="match status" value="1"/>
</dbReference>
<dbReference type="PROSITE" id="PS01012">
    <property type="entry name" value="FOLYLPOLYGLU_SYNT_2"/>
    <property type="match status" value="1"/>
</dbReference>
<dbReference type="Pfam" id="PF02875">
    <property type="entry name" value="Mur_ligase_C"/>
    <property type="match status" value="1"/>
</dbReference>
<reference evidence="12 13" key="1">
    <citation type="submission" date="2016-04" db="EMBL/GenBank/DDBJ databases">
        <title>Comparative Genomics and Epigenetics of Sporosarcina ureae.</title>
        <authorList>
            <person name="Oliver A.S."/>
            <person name="Cooper K.K."/>
        </authorList>
    </citation>
    <scope>NUCLEOTIDE SEQUENCE [LARGE SCALE GENOMIC DNA]</scope>
    <source>
        <strain evidence="12 13">S204</strain>
    </source>
</reference>
<dbReference type="InterPro" id="IPR036615">
    <property type="entry name" value="Mur_ligase_C_dom_sf"/>
</dbReference>
<evidence type="ECO:0000256" key="9">
    <source>
        <dbReference type="ARBA" id="ARBA00047493"/>
    </source>
</evidence>
<feature type="domain" description="Mur ligase central" evidence="11">
    <location>
        <begin position="46"/>
        <end position="256"/>
    </location>
</feature>
<protein>
    <recommendedName>
        <fullName evidence="2">tetrahydrofolate synthase</fullName>
        <ecNumber evidence="2">6.3.2.17</ecNumber>
    </recommendedName>
    <alternativeName>
        <fullName evidence="8">Tetrahydrofolylpolyglutamate synthase</fullName>
    </alternativeName>
</protein>
<evidence type="ECO:0000256" key="1">
    <source>
        <dbReference type="ARBA" id="ARBA00008276"/>
    </source>
</evidence>
<keyword evidence="7" id="KW-0460">Magnesium</keyword>
<evidence type="ECO:0000256" key="3">
    <source>
        <dbReference type="ARBA" id="ARBA00022598"/>
    </source>
</evidence>
<dbReference type="Gene3D" id="3.40.1190.10">
    <property type="entry name" value="Mur-like, catalytic domain"/>
    <property type="match status" value="1"/>
</dbReference>
<dbReference type="EMBL" id="CP015108">
    <property type="protein sequence ID" value="ARF13107.1"/>
    <property type="molecule type" value="Genomic_DNA"/>
</dbReference>
<evidence type="ECO:0000256" key="8">
    <source>
        <dbReference type="ARBA" id="ARBA00030592"/>
    </source>
</evidence>
<dbReference type="EC" id="6.3.2.17" evidence="2"/>
<evidence type="ECO:0000256" key="7">
    <source>
        <dbReference type="ARBA" id="ARBA00022842"/>
    </source>
</evidence>
<comment type="similarity">
    <text evidence="1">Belongs to the folylpolyglutamate synthase family.</text>
</comment>
<evidence type="ECO:0000256" key="6">
    <source>
        <dbReference type="ARBA" id="ARBA00022840"/>
    </source>
</evidence>
<keyword evidence="3" id="KW-0436">Ligase</keyword>
<evidence type="ECO:0000259" key="11">
    <source>
        <dbReference type="Pfam" id="PF08245"/>
    </source>
</evidence>
<dbReference type="PANTHER" id="PTHR11136:SF0">
    <property type="entry name" value="DIHYDROFOLATE SYNTHETASE-RELATED"/>
    <property type="match status" value="1"/>
</dbReference>
<comment type="catalytic activity">
    <reaction evidence="9">
        <text>(6S)-5,6,7,8-tetrahydrofolyl-(gamma-L-Glu)(n) + L-glutamate + ATP = (6S)-5,6,7,8-tetrahydrofolyl-(gamma-L-Glu)(n+1) + ADP + phosphate + H(+)</text>
        <dbReference type="Rhea" id="RHEA:10580"/>
        <dbReference type="Rhea" id="RHEA-COMP:14738"/>
        <dbReference type="Rhea" id="RHEA-COMP:14740"/>
        <dbReference type="ChEBI" id="CHEBI:15378"/>
        <dbReference type="ChEBI" id="CHEBI:29985"/>
        <dbReference type="ChEBI" id="CHEBI:30616"/>
        <dbReference type="ChEBI" id="CHEBI:43474"/>
        <dbReference type="ChEBI" id="CHEBI:141005"/>
        <dbReference type="ChEBI" id="CHEBI:456216"/>
        <dbReference type="EC" id="6.3.2.17"/>
    </reaction>
</comment>
<evidence type="ECO:0000313" key="13">
    <source>
        <dbReference type="Proteomes" id="UP000192486"/>
    </source>
</evidence>
<keyword evidence="5" id="KW-0547">Nucleotide-binding</keyword>
<keyword evidence="13" id="KW-1185">Reference proteome</keyword>
<evidence type="ECO:0000259" key="10">
    <source>
        <dbReference type="Pfam" id="PF02875"/>
    </source>
</evidence>
<dbReference type="NCBIfam" id="TIGR01499">
    <property type="entry name" value="folC"/>
    <property type="match status" value="1"/>
</dbReference>
<dbReference type="InterPro" id="IPR013221">
    <property type="entry name" value="Mur_ligase_cen"/>
</dbReference>
<dbReference type="RefSeq" id="WP_029053676.1">
    <property type="nucleotide sequence ID" value="NZ_CP015108.1"/>
</dbReference>
<dbReference type="Proteomes" id="UP000192486">
    <property type="component" value="Chromosome"/>
</dbReference>
<organism evidence="12 13">
    <name type="scientific">Sporosarcina ureae</name>
    <dbReference type="NCBI Taxonomy" id="1571"/>
    <lineage>
        <taxon>Bacteria</taxon>
        <taxon>Bacillati</taxon>
        <taxon>Bacillota</taxon>
        <taxon>Bacilli</taxon>
        <taxon>Bacillales</taxon>
        <taxon>Caryophanaceae</taxon>
        <taxon>Sporosarcina</taxon>
    </lineage>
</organism>
<evidence type="ECO:0000313" key="12">
    <source>
        <dbReference type="EMBL" id="ARF13107.1"/>
    </source>
</evidence>
<dbReference type="PANTHER" id="PTHR11136">
    <property type="entry name" value="FOLYLPOLYGLUTAMATE SYNTHASE-RELATED"/>
    <property type="match status" value="1"/>
</dbReference>
<proteinExistence type="inferred from homology"/>
<keyword evidence="6" id="KW-0067">ATP-binding</keyword>
<dbReference type="InterPro" id="IPR036565">
    <property type="entry name" value="Mur-like_cat_sf"/>
</dbReference>
<keyword evidence="4" id="KW-0479">Metal-binding</keyword>
<evidence type="ECO:0000256" key="4">
    <source>
        <dbReference type="ARBA" id="ARBA00022723"/>
    </source>
</evidence>